<feature type="region of interest" description="Disordered" evidence="1">
    <location>
        <begin position="51"/>
        <end position="73"/>
    </location>
</feature>
<name>A0ABQ1XPE1_9MICC</name>
<feature type="compositionally biased region" description="Low complexity" evidence="1">
    <location>
        <begin position="55"/>
        <end position="64"/>
    </location>
</feature>
<feature type="region of interest" description="Disordered" evidence="1">
    <location>
        <begin position="1"/>
        <end position="28"/>
    </location>
</feature>
<evidence type="ECO:0000313" key="3">
    <source>
        <dbReference type="Proteomes" id="UP000596938"/>
    </source>
</evidence>
<protein>
    <submittedName>
        <fullName evidence="2">Uncharacterized protein</fullName>
    </submittedName>
</protein>
<gene>
    <name evidence="2" type="ORF">GCM10011577_23580</name>
</gene>
<comment type="caution">
    <text evidence="2">The sequence shown here is derived from an EMBL/GenBank/DDBJ whole genome shotgun (WGS) entry which is preliminary data.</text>
</comment>
<dbReference type="EMBL" id="BMKU01000006">
    <property type="protein sequence ID" value="GGG99296.1"/>
    <property type="molecule type" value="Genomic_DNA"/>
</dbReference>
<reference evidence="3" key="1">
    <citation type="journal article" date="2019" name="Int. J. Syst. Evol. Microbiol.">
        <title>The Global Catalogue of Microorganisms (GCM) 10K type strain sequencing project: providing services to taxonomists for standard genome sequencing and annotation.</title>
        <authorList>
            <consortium name="The Broad Institute Genomics Platform"/>
            <consortium name="The Broad Institute Genome Sequencing Center for Infectious Disease"/>
            <person name="Wu L."/>
            <person name="Ma J."/>
        </authorList>
    </citation>
    <scope>NUCLEOTIDE SEQUENCE [LARGE SCALE GENOMIC DNA]</scope>
    <source>
        <strain evidence="3">CGMCC 1.1927</strain>
    </source>
</reference>
<evidence type="ECO:0000256" key="1">
    <source>
        <dbReference type="SAM" id="MobiDB-lite"/>
    </source>
</evidence>
<accession>A0ABQ1XPE1</accession>
<keyword evidence="3" id="KW-1185">Reference proteome</keyword>
<evidence type="ECO:0000313" key="2">
    <source>
        <dbReference type="EMBL" id="GGG99296.1"/>
    </source>
</evidence>
<proteinExistence type="predicted"/>
<sequence length="73" mass="7626">MYPTNTTNERAAMTATSPHKSPLRVSTSNGETISLTVDAGAPVTIQLDVGHDCSRGGAARRAGAYTDTDFGTR</sequence>
<organism evidence="2 3">
    <name type="scientific">Pseudarthrobacter polychromogenes</name>
    <dbReference type="NCBI Taxonomy" id="1676"/>
    <lineage>
        <taxon>Bacteria</taxon>
        <taxon>Bacillati</taxon>
        <taxon>Actinomycetota</taxon>
        <taxon>Actinomycetes</taxon>
        <taxon>Micrococcales</taxon>
        <taxon>Micrococcaceae</taxon>
        <taxon>Pseudarthrobacter</taxon>
    </lineage>
</organism>
<dbReference type="Proteomes" id="UP000596938">
    <property type="component" value="Unassembled WGS sequence"/>
</dbReference>